<dbReference type="eggNOG" id="COG1670">
    <property type="taxonomic scope" value="Bacteria"/>
</dbReference>
<dbReference type="SUPFAM" id="SSF55729">
    <property type="entry name" value="Acyl-CoA N-acyltransferases (Nat)"/>
    <property type="match status" value="1"/>
</dbReference>
<keyword evidence="3" id="KW-1185">Reference proteome</keyword>
<evidence type="ECO:0000259" key="1">
    <source>
        <dbReference type="PROSITE" id="PS50075"/>
    </source>
</evidence>
<dbReference type="InParanoid" id="E3IWM2"/>
<dbReference type="Gene3D" id="3.40.630.30">
    <property type="match status" value="1"/>
</dbReference>
<feature type="domain" description="Carrier" evidence="1">
    <location>
        <begin position="1"/>
        <end position="75"/>
    </location>
</feature>
<protein>
    <recommendedName>
        <fullName evidence="1">Carrier domain-containing protein</fullName>
    </recommendedName>
</protein>
<dbReference type="HOGENOM" id="CLU_828338_0_0_11"/>
<accession>E3IWM2</accession>
<dbReference type="InterPro" id="IPR036736">
    <property type="entry name" value="ACP-like_sf"/>
</dbReference>
<dbReference type="KEGG" id="fri:FraEuI1c_3341"/>
<evidence type="ECO:0000313" key="3">
    <source>
        <dbReference type="Proteomes" id="UP000002484"/>
    </source>
</evidence>
<dbReference type="OrthoDB" id="3212229at2"/>
<reference evidence="2 3" key="1">
    <citation type="submission" date="2010-10" db="EMBL/GenBank/DDBJ databases">
        <title>Complete sequence of Frankia sp. EuI1c.</title>
        <authorList>
            <consortium name="US DOE Joint Genome Institute"/>
            <person name="Lucas S."/>
            <person name="Copeland A."/>
            <person name="Lapidus A."/>
            <person name="Cheng J.-F."/>
            <person name="Bruce D."/>
            <person name="Goodwin L."/>
            <person name="Pitluck S."/>
            <person name="Chertkov O."/>
            <person name="Detter J.C."/>
            <person name="Han C."/>
            <person name="Tapia R."/>
            <person name="Land M."/>
            <person name="Hauser L."/>
            <person name="Jeffries C."/>
            <person name="Kyrpides N."/>
            <person name="Ivanova N."/>
            <person name="Mikhailova N."/>
            <person name="Beauchemin N."/>
            <person name="Sen A."/>
            <person name="Sur S.A."/>
            <person name="Gtari M."/>
            <person name="Wall L."/>
            <person name="Tisa L."/>
            <person name="Woyke T."/>
        </authorList>
    </citation>
    <scope>NUCLEOTIDE SEQUENCE [LARGE SCALE GENOMIC DNA]</scope>
    <source>
        <strain evidence="3">DSM 45817 / CECT 9037 / EuI1c</strain>
    </source>
</reference>
<dbReference type="Proteomes" id="UP000002484">
    <property type="component" value="Chromosome"/>
</dbReference>
<dbReference type="EMBL" id="CP002299">
    <property type="protein sequence ID" value="ADP81352.1"/>
    <property type="molecule type" value="Genomic_DNA"/>
</dbReference>
<dbReference type="Gene3D" id="1.10.1200.10">
    <property type="entry name" value="ACP-like"/>
    <property type="match status" value="1"/>
</dbReference>
<dbReference type="InterPro" id="IPR009081">
    <property type="entry name" value="PP-bd_ACP"/>
</dbReference>
<sequence>MLTKDEFEVLVSARTGVPRADVASSARLGADLGLDSFGLLELAALLAELGVELDEREWLSVGTVGGLFDCYRERAETSPAAEATVNSDIPGPAEDVAPPRLAGQFFRLVPVLPQAAPFLYGLAVSPEVGFRWRYRGAVPAYQQFEQHDMWNGILAQFLVESIQTNQPAGHVMCYNPDLSLGNAYIGAAMTGQYLGSGIAAEPVRLFINYVFDVWPFRKLYLEMPEFNFQQFASVSNRGLHVEARLRDHDYYRGRRWDRLILAAYRPGEDVPAAPIR</sequence>
<dbReference type="RefSeq" id="WP_013424470.1">
    <property type="nucleotide sequence ID" value="NC_014666.1"/>
</dbReference>
<dbReference type="Pfam" id="PF00550">
    <property type="entry name" value="PP-binding"/>
    <property type="match status" value="1"/>
</dbReference>
<dbReference type="InterPro" id="IPR016181">
    <property type="entry name" value="Acyl_CoA_acyltransferase"/>
</dbReference>
<dbReference type="PROSITE" id="PS50075">
    <property type="entry name" value="CARRIER"/>
    <property type="match status" value="1"/>
</dbReference>
<name>E3IWM2_PSEI1</name>
<proteinExistence type="predicted"/>
<organism evidence="2 3">
    <name type="scientific">Pseudofrankia inefficax (strain DSM 45817 / CECT 9037 / DDB 130130 / EuI1c)</name>
    <name type="common">Frankia inefficax</name>
    <dbReference type="NCBI Taxonomy" id="298654"/>
    <lineage>
        <taxon>Bacteria</taxon>
        <taxon>Bacillati</taxon>
        <taxon>Actinomycetota</taxon>
        <taxon>Actinomycetes</taxon>
        <taxon>Frankiales</taxon>
        <taxon>Frankiaceae</taxon>
        <taxon>Pseudofrankia</taxon>
    </lineage>
</organism>
<dbReference type="SUPFAM" id="SSF47336">
    <property type="entry name" value="ACP-like"/>
    <property type="match status" value="1"/>
</dbReference>
<evidence type="ECO:0000313" key="2">
    <source>
        <dbReference type="EMBL" id="ADP81352.1"/>
    </source>
</evidence>
<dbReference type="AlphaFoldDB" id="E3IWM2"/>
<dbReference type="STRING" id="298654.FraEuI1c_3341"/>
<gene>
    <name evidence="2" type="ordered locus">FraEuI1c_3341</name>
</gene>